<comment type="caution">
    <text evidence="15">The sequence shown here is derived from an EMBL/GenBank/DDBJ whole genome shotgun (WGS) entry which is preliminary data.</text>
</comment>
<keyword evidence="4" id="KW-0220">Diaminopimelate biosynthesis</keyword>
<evidence type="ECO:0000256" key="12">
    <source>
        <dbReference type="NCBIfam" id="TIGR00036"/>
    </source>
</evidence>
<keyword evidence="5 15" id="KW-0560">Oxidoreductase</keyword>
<keyword evidence="16" id="KW-1185">Reference proteome</keyword>
<dbReference type="Proteomes" id="UP000307507">
    <property type="component" value="Unassembled WGS sequence"/>
</dbReference>
<dbReference type="OrthoDB" id="9790352at2"/>
<dbReference type="EC" id="1.17.1.8" evidence="9 12"/>
<name>A0A4S4A0D3_9FLAO</name>
<evidence type="ECO:0000259" key="13">
    <source>
        <dbReference type="Pfam" id="PF01113"/>
    </source>
</evidence>
<evidence type="ECO:0000259" key="14">
    <source>
        <dbReference type="Pfam" id="PF05173"/>
    </source>
</evidence>
<dbReference type="Gene3D" id="3.40.50.720">
    <property type="entry name" value="NAD(P)-binding Rossmann-like Domain"/>
    <property type="match status" value="1"/>
</dbReference>
<sequence>MKIKVCIAGATGWAGSALSRGVATDPELELVAGISRKAKGQNLSELLGLETAPVPVYETASEALNAVNCDVFVEFTQPDSAKTNVITAIRKGVHVVIGTSGLTDADYNEIAALADEHKVAVLAVGNFAITAVLLQKFSEMAAKYIPNFEVIDYADDRKVDAPSGTVRELVKRLSEVQVPNETVAEADRVGPPEVWGAKMNGVRVHALRLPSYTISVETIFGLTDERLTIRHDSGTGAEPYVKGGILAIKKVSSFTGFKRGLDSVMD</sequence>
<evidence type="ECO:0000256" key="8">
    <source>
        <dbReference type="ARBA" id="ARBA00037922"/>
    </source>
</evidence>
<evidence type="ECO:0000256" key="11">
    <source>
        <dbReference type="ARBA" id="ARBA00049396"/>
    </source>
</evidence>
<evidence type="ECO:0000256" key="5">
    <source>
        <dbReference type="ARBA" id="ARBA00023002"/>
    </source>
</evidence>
<dbReference type="RefSeq" id="WP_136402692.1">
    <property type="nucleotide sequence ID" value="NZ_SSNZ01000002.1"/>
</dbReference>
<keyword evidence="3" id="KW-0521">NADP</keyword>
<dbReference type="EMBL" id="SSNZ01000002">
    <property type="protein sequence ID" value="THF51708.1"/>
    <property type="molecule type" value="Genomic_DNA"/>
</dbReference>
<dbReference type="GO" id="GO:0019877">
    <property type="term" value="P:diaminopimelate biosynthetic process"/>
    <property type="evidence" value="ECO:0007669"/>
    <property type="project" value="UniProtKB-KW"/>
</dbReference>
<feature type="domain" description="Dihydrodipicolinate reductase C-terminal" evidence="14">
    <location>
        <begin position="131"/>
        <end position="251"/>
    </location>
</feature>
<organism evidence="15 16">
    <name type="scientific">Flavobacterium supellecticarium</name>
    <dbReference type="NCBI Taxonomy" id="2565924"/>
    <lineage>
        <taxon>Bacteria</taxon>
        <taxon>Pseudomonadati</taxon>
        <taxon>Bacteroidota</taxon>
        <taxon>Flavobacteriia</taxon>
        <taxon>Flavobacteriales</taxon>
        <taxon>Flavobacteriaceae</taxon>
        <taxon>Flavobacterium</taxon>
    </lineage>
</organism>
<evidence type="ECO:0000256" key="7">
    <source>
        <dbReference type="ARBA" id="ARBA00023154"/>
    </source>
</evidence>
<evidence type="ECO:0000313" key="15">
    <source>
        <dbReference type="EMBL" id="THF51708.1"/>
    </source>
</evidence>
<dbReference type="Gene3D" id="3.30.360.10">
    <property type="entry name" value="Dihydrodipicolinate Reductase, domain 2"/>
    <property type="match status" value="1"/>
</dbReference>
<dbReference type="InterPro" id="IPR023940">
    <property type="entry name" value="DHDPR_bac"/>
</dbReference>
<comment type="similarity">
    <text evidence="1">Belongs to the DapB family.</text>
</comment>
<dbReference type="SUPFAM" id="SSF51735">
    <property type="entry name" value="NAD(P)-binding Rossmann-fold domains"/>
    <property type="match status" value="1"/>
</dbReference>
<dbReference type="PIRSF" id="PIRSF000161">
    <property type="entry name" value="DHPR"/>
    <property type="match status" value="1"/>
</dbReference>
<comment type="catalytic activity">
    <reaction evidence="10">
        <text>(S)-2,3,4,5-tetrahydrodipicolinate + NADP(+) + H2O = (2S,4S)-4-hydroxy-2,3,4,5-tetrahydrodipicolinate + NADPH + H(+)</text>
        <dbReference type="Rhea" id="RHEA:35331"/>
        <dbReference type="ChEBI" id="CHEBI:15377"/>
        <dbReference type="ChEBI" id="CHEBI:15378"/>
        <dbReference type="ChEBI" id="CHEBI:16845"/>
        <dbReference type="ChEBI" id="CHEBI:57783"/>
        <dbReference type="ChEBI" id="CHEBI:58349"/>
        <dbReference type="ChEBI" id="CHEBI:67139"/>
        <dbReference type="EC" id="1.17.1.8"/>
    </reaction>
</comment>
<feature type="domain" description="Dihydrodipicolinate reductase N-terminal" evidence="13">
    <location>
        <begin position="3"/>
        <end position="127"/>
    </location>
</feature>
<evidence type="ECO:0000256" key="10">
    <source>
        <dbReference type="ARBA" id="ARBA00049080"/>
    </source>
</evidence>
<gene>
    <name evidence="15" type="primary">dapB</name>
    <name evidence="15" type="ORF">E6C50_08075</name>
</gene>
<evidence type="ECO:0000256" key="2">
    <source>
        <dbReference type="ARBA" id="ARBA00022605"/>
    </source>
</evidence>
<proteinExistence type="inferred from homology"/>
<dbReference type="GO" id="GO:0008839">
    <property type="term" value="F:4-hydroxy-tetrahydrodipicolinate reductase"/>
    <property type="evidence" value="ECO:0007669"/>
    <property type="project" value="UniProtKB-UniRule"/>
</dbReference>
<evidence type="ECO:0000256" key="9">
    <source>
        <dbReference type="ARBA" id="ARBA00038983"/>
    </source>
</evidence>
<dbReference type="AlphaFoldDB" id="A0A4S4A0D3"/>
<reference evidence="15 16" key="1">
    <citation type="submission" date="2019-04" db="EMBL/GenBank/DDBJ databases">
        <title>Flavobacterium sp. nov. isolated from construction timber.</title>
        <authorList>
            <person name="Lin S.-Y."/>
            <person name="Chang C.-T."/>
            <person name="Young C.-C."/>
        </authorList>
    </citation>
    <scope>NUCLEOTIDE SEQUENCE [LARGE SCALE GENOMIC DNA]</scope>
    <source>
        <strain evidence="15 16">CC-CTC003</strain>
    </source>
</reference>
<keyword evidence="7" id="KW-0457">Lysine biosynthesis</keyword>
<accession>A0A4S4A0D3</accession>
<dbReference type="InterPro" id="IPR022663">
    <property type="entry name" value="DapB_C"/>
</dbReference>
<dbReference type="InterPro" id="IPR000846">
    <property type="entry name" value="DapB_N"/>
</dbReference>
<dbReference type="CDD" id="cd02274">
    <property type="entry name" value="DHDPR_N"/>
    <property type="match status" value="1"/>
</dbReference>
<keyword evidence="6" id="KW-0520">NAD</keyword>
<dbReference type="Pfam" id="PF01113">
    <property type="entry name" value="DapB_N"/>
    <property type="match status" value="1"/>
</dbReference>
<dbReference type="PANTHER" id="PTHR20836">
    <property type="entry name" value="DIHYDRODIPICOLINATE REDUCTASE"/>
    <property type="match status" value="1"/>
</dbReference>
<dbReference type="GO" id="GO:0005829">
    <property type="term" value="C:cytosol"/>
    <property type="evidence" value="ECO:0007669"/>
    <property type="project" value="TreeGrafter"/>
</dbReference>
<dbReference type="SUPFAM" id="SSF55347">
    <property type="entry name" value="Glyceraldehyde-3-phosphate dehydrogenase-like, C-terminal domain"/>
    <property type="match status" value="1"/>
</dbReference>
<dbReference type="NCBIfam" id="TIGR00036">
    <property type="entry name" value="dapB"/>
    <property type="match status" value="1"/>
</dbReference>
<dbReference type="GO" id="GO:0009089">
    <property type="term" value="P:lysine biosynthetic process via diaminopimelate"/>
    <property type="evidence" value="ECO:0007669"/>
    <property type="project" value="UniProtKB-UniRule"/>
</dbReference>
<keyword evidence="2" id="KW-0028">Amino-acid biosynthesis</keyword>
<dbReference type="Pfam" id="PF05173">
    <property type="entry name" value="DapB_C"/>
    <property type="match status" value="1"/>
</dbReference>
<comment type="catalytic activity">
    <reaction evidence="11">
        <text>(S)-2,3,4,5-tetrahydrodipicolinate + NAD(+) + H2O = (2S,4S)-4-hydroxy-2,3,4,5-tetrahydrodipicolinate + NADH + H(+)</text>
        <dbReference type="Rhea" id="RHEA:35323"/>
        <dbReference type="ChEBI" id="CHEBI:15377"/>
        <dbReference type="ChEBI" id="CHEBI:15378"/>
        <dbReference type="ChEBI" id="CHEBI:16845"/>
        <dbReference type="ChEBI" id="CHEBI:57540"/>
        <dbReference type="ChEBI" id="CHEBI:57945"/>
        <dbReference type="ChEBI" id="CHEBI:67139"/>
        <dbReference type="EC" id="1.17.1.8"/>
    </reaction>
</comment>
<evidence type="ECO:0000256" key="1">
    <source>
        <dbReference type="ARBA" id="ARBA00006642"/>
    </source>
</evidence>
<evidence type="ECO:0000256" key="6">
    <source>
        <dbReference type="ARBA" id="ARBA00023027"/>
    </source>
</evidence>
<dbReference type="InterPro" id="IPR036291">
    <property type="entry name" value="NAD(P)-bd_dom_sf"/>
</dbReference>
<evidence type="ECO:0000256" key="3">
    <source>
        <dbReference type="ARBA" id="ARBA00022857"/>
    </source>
</evidence>
<evidence type="ECO:0000313" key="16">
    <source>
        <dbReference type="Proteomes" id="UP000307507"/>
    </source>
</evidence>
<evidence type="ECO:0000256" key="4">
    <source>
        <dbReference type="ARBA" id="ARBA00022915"/>
    </source>
</evidence>
<dbReference type="PANTHER" id="PTHR20836:SF0">
    <property type="entry name" value="4-HYDROXY-TETRAHYDRODIPICOLINATE REDUCTASE 1, CHLOROPLASTIC-RELATED"/>
    <property type="match status" value="1"/>
</dbReference>
<protein>
    <recommendedName>
        <fullName evidence="9 12">4-hydroxy-tetrahydrodipicolinate reductase</fullName>
        <ecNumber evidence="9 12">1.17.1.8</ecNumber>
    </recommendedName>
</protein>
<comment type="pathway">
    <text evidence="8">Amino-acid biosynthesis; L-lysine biosynthesis via DAP pathway; (S)-tetrahydrodipicolinate from L-aspartate: step 4/4.</text>
</comment>